<dbReference type="GO" id="GO:0043139">
    <property type="term" value="F:5'-3' DNA helicase activity"/>
    <property type="evidence" value="ECO:0007669"/>
    <property type="project" value="TreeGrafter"/>
</dbReference>
<keyword evidence="7" id="KW-1185">Reference proteome</keyword>
<sequence>MVSVPQTVLPLQPSSLPIHRYSRRQAGQAAHVLADLDIDKFGIAISQTDDGTIDHIAFATPSAVYLIDACMSDARDHGGLDAWFKALLGSTTTVLAGFGMPRIALRLHHHLRYHVRGIDLSTLFTTNGTAWLPSKVVQKICFLGNTFSVDSLWHENDQKASVEKLCLRAWISAKVITSDACYTSMQTVRKVDTRHIRKDILLCLGTLLRQNDIIARANPRVTTNEYESFTLHKDGNMALHNSRFKTRVRVSNQSYVEVTSKDGTTHKGNAVKAHGRTTMVQFQKTLGDKLESVRVVGLDQPTTSEQARDAFLLRILQDQDKLLDSEFVRYIWFPNREDTALLDDRSALSLNSSLTTYVMHLNNSQRNVVAAMVSHDPIIVVHGPPGTGKTTTISSAAEIWSKVYSNPVWIIGHSNVSVKNIAEKLVKQKVDFKLIVSKDFYVEWHEHIYHEIEGRLIRTDELPQDSVGLSRVIGSSRVILSTLGLLSNPALDNNGTFKIVPFERVVVDEASQINVFEFMHIFHKFRKSLVKLCFFGDPKQLPPFGQEKAKTLQSIFEVEHLKKTSYFLNVQYRMPVPLGSFISSHIYDGRLTSDHTNKQLSCIRFVDTPRGAEEKSGFSWINEGETKTIVDLVRNYYRNASFCIITPYDAQRAAIERALKAEGLPWENVFNVDSFQG</sequence>
<dbReference type="PANTHER" id="PTHR43788:SF8">
    <property type="entry name" value="DNA-BINDING PROTEIN SMUBP-2"/>
    <property type="match status" value="1"/>
</dbReference>
<dbReference type="GO" id="GO:0005524">
    <property type="term" value="F:ATP binding"/>
    <property type="evidence" value="ECO:0007669"/>
    <property type="project" value="UniProtKB-KW"/>
</dbReference>
<accession>A0A9P5U654</accession>
<evidence type="ECO:0000256" key="4">
    <source>
        <dbReference type="ARBA" id="ARBA00022840"/>
    </source>
</evidence>
<evidence type="ECO:0000256" key="1">
    <source>
        <dbReference type="ARBA" id="ARBA00022741"/>
    </source>
</evidence>
<dbReference type="GO" id="GO:0016787">
    <property type="term" value="F:hydrolase activity"/>
    <property type="evidence" value="ECO:0007669"/>
    <property type="project" value="UniProtKB-KW"/>
</dbReference>
<dbReference type="PANTHER" id="PTHR43788">
    <property type="entry name" value="DNA2/NAM7 HELICASE FAMILY MEMBER"/>
    <property type="match status" value="1"/>
</dbReference>
<name>A0A9P5U654_9AGAR</name>
<evidence type="ECO:0000313" key="6">
    <source>
        <dbReference type="EMBL" id="KAF9067399.1"/>
    </source>
</evidence>
<dbReference type="AlphaFoldDB" id="A0A9P5U654"/>
<dbReference type="EMBL" id="JADNRY010000074">
    <property type="protein sequence ID" value="KAF9067399.1"/>
    <property type="molecule type" value="Genomic_DNA"/>
</dbReference>
<evidence type="ECO:0000313" key="7">
    <source>
        <dbReference type="Proteomes" id="UP000772434"/>
    </source>
</evidence>
<dbReference type="CDD" id="cd17934">
    <property type="entry name" value="DEXXQc_Upf1-like"/>
    <property type="match status" value="1"/>
</dbReference>
<evidence type="ECO:0000256" key="2">
    <source>
        <dbReference type="ARBA" id="ARBA00022801"/>
    </source>
</evidence>
<gene>
    <name evidence="6" type="ORF">BDP27DRAFT_918208</name>
</gene>
<evidence type="ECO:0000256" key="3">
    <source>
        <dbReference type="ARBA" id="ARBA00022806"/>
    </source>
</evidence>
<dbReference type="Pfam" id="PF13087">
    <property type="entry name" value="AAA_12"/>
    <property type="match status" value="1"/>
</dbReference>
<dbReference type="OrthoDB" id="6513042at2759"/>
<dbReference type="Pfam" id="PF13245">
    <property type="entry name" value="AAA_19"/>
    <property type="match status" value="1"/>
</dbReference>
<keyword evidence="3" id="KW-0347">Helicase</keyword>
<dbReference type="InterPro" id="IPR041679">
    <property type="entry name" value="DNA2/NAM7-like_C"/>
</dbReference>
<reference evidence="6" key="1">
    <citation type="submission" date="2020-11" db="EMBL/GenBank/DDBJ databases">
        <authorList>
            <consortium name="DOE Joint Genome Institute"/>
            <person name="Ahrendt S."/>
            <person name="Riley R."/>
            <person name="Andreopoulos W."/>
            <person name="Labutti K."/>
            <person name="Pangilinan J."/>
            <person name="Ruiz-Duenas F.J."/>
            <person name="Barrasa J.M."/>
            <person name="Sanchez-Garcia M."/>
            <person name="Camarero S."/>
            <person name="Miyauchi S."/>
            <person name="Serrano A."/>
            <person name="Linde D."/>
            <person name="Babiker R."/>
            <person name="Drula E."/>
            <person name="Ayuso-Fernandez I."/>
            <person name="Pacheco R."/>
            <person name="Padilla G."/>
            <person name="Ferreira P."/>
            <person name="Barriuso J."/>
            <person name="Kellner H."/>
            <person name="Castanera R."/>
            <person name="Alfaro M."/>
            <person name="Ramirez L."/>
            <person name="Pisabarro A.G."/>
            <person name="Kuo A."/>
            <person name="Tritt A."/>
            <person name="Lipzen A."/>
            <person name="He G."/>
            <person name="Yan M."/>
            <person name="Ng V."/>
            <person name="Cullen D."/>
            <person name="Martin F."/>
            <person name="Rosso M.-N."/>
            <person name="Henrissat B."/>
            <person name="Hibbett D."/>
            <person name="Martinez A.T."/>
            <person name="Grigoriev I.V."/>
        </authorList>
    </citation>
    <scope>NUCLEOTIDE SEQUENCE</scope>
    <source>
        <strain evidence="6">AH 40177</strain>
    </source>
</reference>
<evidence type="ECO:0000259" key="5">
    <source>
        <dbReference type="Pfam" id="PF13087"/>
    </source>
</evidence>
<dbReference type="Proteomes" id="UP000772434">
    <property type="component" value="Unassembled WGS sequence"/>
</dbReference>
<dbReference type="InterPro" id="IPR027417">
    <property type="entry name" value="P-loop_NTPase"/>
</dbReference>
<protein>
    <submittedName>
        <fullName evidence="6">P-loop containing nucleoside triphosphate hydrolase protein</fullName>
    </submittedName>
</protein>
<keyword evidence="4" id="KW-0067">ATP-binding</keyword>
<keyword evidence="1" id="KW-0547">Nucleotide-binding</keyword>
<organism evidence="6 7">
    <name type="scientific">Rhodocollybia butyracea</name>
    <dbReference type="NCBI Taxonomy" id="206335"/>
    <lineage>
        <taxon>Eukaryota</taxon>
        <taxon>Fungi</taxon>
        <taxon>Dikarya</taxon>
        <taxon>Basidiomycota</taxon>
        <taxon>Agaricomycotina</taxon>
        <taxon>Agaricomycetes</taxon>
        <taxon>Agaricomycetidae</taxon>
        <taxon>Agaricales</taxon>
        <taxon>Marasmiineae</taxon>
        <taxon>Omphalotaceae</taxon>
        <taxon>Rhodocollybia</taxon>
    </lineage>
</organism>
<dbReference type="SUPFAM" id="SSF52540">
    <property type="entry name" value="P-loop containing nucleoside triphosphate hydrolases"/>
    <property type="match status" value="1"/>
</dbReference>
<dbReference type="Gene3D" id="3.40.50.300">
    <property type="entry name" value="P-loop containing nucleotide triphosphate hydrolases"/>
    <property type="match status" value="2"/>
</dbReference>
<dbReference type="InterPro" id="IPR050534">
    <property type="entry name" value="Coronavir_polyprotein_1ab"/>
</dbReference>
<comment type="caution">
    <text evidence="6">The sequence shown here is derived from an EMBL/GenBank/DDBJ whole genome shotgun (WGS) entry which is preliminary data.</text>
</comment>
<proteinExistence type="predicted"/>
<keyword evidence="2 6" id="KW-0378">Hydrolase</keyword>
<feature type="domain" description="DNA2/NAM7 helicase-like C-terminal" evidence="5">
    <location>
        <begin position="554"/>
        <end position="677"/>
    </location>
</feature>